<dbReference type="Proteomes" id="UP000030969">
    <property type="component" value="Unassembled WGS sequence"/>
</dbReference>
<proteinExistence type="predicted"/>
<accession>A0AAJ0IX23</accession>
<reference evidence="1 2" key="1">
    <citation type="submission" date="2014-11" db="EMBL/GenBank/DDBJ databases">
        <title>Draft Genome Sequences of Xanthomonas vesicatoria Strains from the Balkan Peninsula.</title>
        <authorList>
            <person name="Vancheva T."/>
            <person name="Lefeuvre P."/>
            <person name="Bogatzevska N."/>
            <person name="Moncheva P."/>
            <person name="Koebnik R."/>
        </authorList>
    </citation>
    <scope>NUCLEOTIDE SEQUENCE [LARGE SCALE GENOMIC DNA]</scope>
    <source>
        <strain evidence="1 2">53M</strain>
    </source>
</reference>
<name>A0AAJ0IX23_9XANT</name>
<sequence length="111" mass="12650">MHRRRWCAAAVARRIPSTEEFNETLRYCRHRIEATGVQLRRNAHAQATDRKDFDEVVLTESGSTSRAFVGCVRGRCIQNRRVRVAHAGSVHQSRHCGRVVGRLSAWRSVPA</sequence>
<evidence type="ECO:0000313" key="1">
    <source>
        <dbReference type="EMBL" id="KHM93361.1"/>
    </source>
</evidence>
<dbReference type="Gene3D" id="3.40.50.720">
    <property type="entry name" value="NAD(P)-binding Rossmann-like Domain"/>
    <property type="match status" value="1"/>
</dbReference>
<comment type="caution">
    <text evidence="1">The sequence shown here is derived from an EMBL/GenBank/DDBJ whole genome shotgun (WGS) entry which is preliminary data.</text>
</comment>
<gene>
    <name evidence="1" type="ORF">OR61_14325</name>
</gene>
<dbReference type="AlphaFoldDB" id="A0AAJ0IX23"/>
<evidence type="ECO:0000313" key="2">
    <source>
        <dbReference type="Proteomes" id="UP000030969"/>
    </source>
</evidence>
<protein>
    <submittedName>
        <fullName evidence="1">Uncharacterized protein</fullName>
    </submittedName>
</protein>
<organism evidence="1 2">
    <name type="scientific">Xanthomonas vesicatoria</name>
    <dbReference type="NCBI Taxonomy" id="56460"/>
    <lineage>
        <taxon>Bacteria</taxon>
        <taxon>Pseudomonadati</taxon>
        <taxon>Pseudomonadota</taxon>
        <taxon>Gammaproteobacteria</taxon>
        <taxon>Lysobacterales</taxon>
        <taxon>Lysobacteraceae</taxon>
        <taxon>Xanthomonas</taxon>
    </lineage>
</organism>
<dbReference type="EMBL" id="JSYJ01000086">
    <property type="protein sequence ID" value="KHM93361.1"/>
    <property type="molecule type" value="Genomic_DNA"/>
</dbReference>